<sequence length="33" mass="3784">MTNSKPNQKHNGKTHRKKKIGEMATSICRFLAK</sequence>
<feature type="compositionally biased region" description="Basic residues" evidence="1">
    <location>
        <begin position="7"/>
        <end position="19"/>
    </location>
</feature>
<protein>
    <submittedName>
        <fullName evidence="2">Uncharacterized protein</fullName>
    </submittedName>
</protein>
<reference evidence="2" key="1">
    <citation type="submission" date="2018-02" db="EMBL/GenBank/DDBJ databases">
        <title>Rhizophora mucronata_Transcriptome.</title>
        <authorList>
            <person name="Meera S.P."/>
            <person name="Sreeshan A."/>
            <person name="Augustine A."/>
        </authorList>
    </citation>
    <scope>NUCLEOTIDE SEQUENCE</scope>
    <source>
        <tissue evidence="2">Leaf</tissue>
    </source>
</reference>
<dbReference type="AlphaFoldDB" id="A0A2P2PXN9"/>
<accession>A0A2P2PXN9</accession>
<feature type="region of interest" description="Disordered" evidence="1">
    <location>
        <begin position="1"/>
        <end position="22"/>
    </location>
</feature>
<evidence type="ECO:0000313" key="2">
    <source>
        <dbReference type="EMBL" id="MBX59455.1"/>
    </source>
</evidence>
<evidence type="ECO:0000256" key="1">
    <source>
        <dbReference type="SAM" id="MobiDB-lite"/>
    </source>
</evidence>
<dbReference type="EMBL" id="GGEC01078971">
    <property type="protein sequence ID" value="MBX59455.1"/>
    <property type="molecule type" value="Transcribed_RNA"/>
</dbReference>
<proteinExistence type="predicted"/>
<name>A0A2P2PXN9_RHIMU</name>
<organism evidence="2">
    <name type="scientific">Rhizophora mucronata</name>
    <name type="common">Asiatic mangrove</name>
    <dbReference type="NCBI Taxonomy" id="61149"/>
    <lineage>
        <taxon>Eukaryota</taxon>
        <taxon>Viridiplantae</taxon>
        <taxon>Streptophyta</taxon>
        <taxon>Embryophyta</taxon>
        <taxon>Tracheophyta</taxon>
        <taxon>Spermatophyta</taxon>
        <taxon>Magnoliopsida</taxon>
        <taxon>eudicotyledons</taxon>
        <taxon>Gunneridae</taxon>
        <taxon>Pentapetalae</taxon>
        <taxon>rosids</taxon>
        <taxon>fabids</taxon>
        <taxon>Malpighiales</taxon>
        <taxon>Rhizophoraceae</taxon>
        <taxon>Rhizophora</taxon>
    </lineage>
</organism>